<evidence type="ECO:0000256" key="1">
    <source>
        <dbReference type="SAM" id="MobiDB-lite"/>
    </source>
</evidence>
<dbReference type="InterPro" id="IPR002035">
    <property type="entry name" value="VWF_A"/>
</dbReference>
<dbReference type="InterPro" id="IPR036465">
    <property type="entry name" value="vWFA_dom_sf"/>
</dbReference>
<dbReference type="SMART" id="SM00327">
    <property type="entry name" value="VWA"/>
    <property type="match status" value="1"/>
</dbReference>
<evidence type="ECO:0000256" key="2">
    <source>
        <dbReference type="SAM" id="Phobius"/>
    </source>
</evidence>
<feature type="domain" description="VWFA" evidence="4">
    <location>
        <begin position="33"/>
        <end position="218"/>
    </location>
</feature>
<dbReference type="Pfam" id="PF13519">
    <property type="entry name" value="VWA_2"/>
    <property type="match status" value="1"/>
</dbReference>
<accession>A0ABY5KDZ0</accession>
<keyword evidence="3" id="KW-0732">Signal</keyword>
<evidence type="ECO:0000259" key="4">
    <source>
        <dbReference type="PROSITE" id="PS50234"/>
    </source>
</evidence>
<name>A0ABY5KDZ0_9ACTN</name>
<organism evidence="5 6">
    <name type="scientific">Aeromicrobium duanguangcaii</name>
    <dbReference type="NCBI Taxonomy" id="2968086"/>
    <lineage>
        <taxon>Bacteria</taxon>
        <taxon>Bacillati</taxon>
        <taxon>Actinomycetota</taxon>
        <taxon>Actinomycetes</taxon>
        <taxon>Propionibacteriales</taxon>
        <taxon>Nocardioidaceae</taxon>
        <taxon>Aeromicrobium</taxon>
    </lineage>
</organism>
<feature type="signal peptide" evidence="3">
    <location>
        <begin position="1"/>
        <end position="25"/>
    </location>
</feature>
<feature type="transmembrane region" description="Helical" evidence="2">
    <location>
        <begin position="601"/>
        <end position="622"/>
    </location>
</feature>
<keyword evidence="2" id="KW-0472">Membrane</keyword>
<dbReference type="PROSITE" id="PS50234">
    <property type="entry name" value="VWFA"/>
    <property type="match status" value="1"/>
</dbReference>
<evidence type="ECO:0000256" key="3">
    <source>
        <dbReference type="SAM" id="SignalP"/>
    </source>
</evidence>
<dbReference type="Proteomes" id="UP001315860">
    <property type="component" value="Chromosome"/>
</dbReference>
<dbReference type="EMBL" id="CP101990">
    <property type="protein sequence ID" value="UUI68019.1"/>
    <property type="molecule type" value="Genomic_DNA"/>
</dbReference>
<evidence type="ECO:0000313" key="5">
    <source>
        <dbReference type="EMBL" id="UUI68019.1"/>
    </source>
</evidence>
<protein>
    <submittedName>
        <fullName evidence="5">VWA domain-containing protein</fullName>
    </submittedName>
</protein>
<sequence>MTKVMSLIGTIALAMTALSWPAATADEVEGATSMMLVMDASGSMAEKTGGGTTRIRAAKDGLNAVIDALPAEQRVGFRVYGASDVAEDDPAACTDSKRIVDLDTDNRDALRKAVAEYEPVGWTPTSHALREAAKDLGDSGQRTIVLVSDGEPTCDPDPCVVAREIAKDGIDLRIDVVGFDVSGRAKKTLQCVADEGNGTYYDADDAESLTDSLRVSSVRASRPFDLTGTPVRGTPAFEGAPLLERGQYTDTIATDATAHYRLQHSAPGTTFHVGAVVSGVSGDLGAAAVLRVTRLNGQQCKADTTYGLDMSSRSPIYYGGVSSWVLDAESACRTDDELALEVDRVVGTLEGRPIELAVYEEPPITSDLAAGTVGDEPRWVAPTPGTPRETVPGTSIANAPEVEPGTYRMDISAGETQVLAVPVDWGQQLRAQFDATLNDDVRDAAKAGSGVDVTVINPLRRDVTVSQFGQRPKDWTAVPIVAARENIAYRTGAISWPVHPANRAHPGADRQGASLAGMHYVLVSLKLQGDEANLPYTLTLARENVLGDVAPTYAEVEGLEAPSADSRLVDSPVRTAAADDETTADEDESTAALADESGTPVTWLVGGAVVLVALVAGVVLVLRRRR</sequence>
<feature type="region of interest" description="Disordered" evidence="1">
    <location>
        <begin position="367"/>
        <end position="389"/>
    </location>
</feature>
<dbReference type="Gene3D" id="3.40.50.410">
    <property type="entry name" value="von Willebrand factor, type A domain"/>
    <property type="match status" value="1"/>
</dbReference>
<dbReference type="RefSeq" id="WP_232419494.1">
    <property type="nucleotide sequence ID" value="NZ_CP101990.1"/>
</dbReference>
<feature type="region of interest" description="Disordered" evidence="1">
    <location>
        <begin position="561"/>
        <end position="593"/>
    </location>
</feature>
<keyword evidence="2" id="KW-0812">Transmembrane</keyword>
<proteinExistence type="predicted"/>
<gene>
    <name evidence="5" type="ORF">NP095_12515</name>
</gene>
<dbReference type="SUPFAM" id="SSF53300">
    <property type="entry name" value="vWA-like"/>
    <property type="match status" value="1"/>
</dbReference>
<evidence type="ECO:0000313" key="6">
    <source>
        <dbReference type="Proteomes" id="UP001315860"/>
    </source>
</evidence>
<feature type="chain" id="PRO_5045936253" evidence="3">
    <location>
        <begin position="26"/>
        <end position="626"/>
    </location>
</feature>
<reference evidence="5 6" key="1">
    <citation type="submission" date="2022-07" db="EMBL/GenBank/DDBJ databases">
        <title>Novel species in genus Aeromicrobium.</title>
        <authorList>
            <person name="Ye L."/>
        </authorList>
    </citation>
    <scope>NUCLEOTIDE SEQUENCE [LARGE SCALE GENOMIC DNA]</scope>
    <source>
        <strain evidence="6">zg-Y50</strain>
    </source>
</reference>
<feature type="compositionally biased region" description="Acidic residues" evidence="1">
    <location>
        <begin position="578"/>
        <end position="589"/>
    </location>
</feature>
<keyword evidence="6" id="KW-1185">Reference proteome</keyword>
<keyword evidence="2" id="KW-1133">Transmembrane helix</keyword>